<accession>A0A0F9J7U7</accession>
<organism evidence="1">
    <name type="scientific">marine sediment metagenome</name>
    <dbReference type="NCBI Taxonomy" id="412755"/>
    <lineage>
        <taxon>unclassified sequences</taxon>
        <taxon>metagenomes</taxon>
        <taxon>ecological metagenomes</taxon>
    </lineage>
</organism>
<dbReference type="EMBL" id="LAZR01010689">
    <property type="protein sequence ID" value="KKM65643.1"/>
    <property type="molecule type" value="Genomic_DNA"/>
</dbReference>
<evidence type="ECO:0000313" key="1">
    <source>
        <dbReference type="EMBL" id="KKM65643.1"/>
    </source>
</evidence>
<proteinExistence type="predicted"/>
<sequence length="96" mass="11435">MKNPNNTHTVGLFSWNIDTHRPDKFLNRMWYHWVRVRLRRSADKEGRDFLSAGFYINAPQVDSSEFFTGIHLALFTKSLYLGYWRPLSHYRLAEGD</sequence>
<protein>
    <submittedName>
        <fullName evidence="1">Uncharacterized protein</fullName>
    </submittedName>
</protein>
<reference evidence="1" key="1">
    <citation type="journal article" date="2015" name="Nature">
        <title>Complex archaea that bridge the gap between prokaryotes and eukaryotes.</title>
        <authorList>
            <person name="Spang A."/>
            <person name="Saw J.H."/>
            <person name="Jorgensen S.L."/>
            <person name="Zaremba-Niedzwiedzka K."/>
            <person name="Martijn J."/>
            <person name="Lind A.E."/>
            <person name="van Eijk R."/>
            <person name="Schleper C."/>
            <person name="Guy L."/>
            <person name="Ettema T.J."/>
        </authorList>
    </citation>
    <scope>NUCLEOTIDE SEQUENCE</scope>
</reference>
<name>A0A0F9J7U7_9ZZZZ</name>
<comment type="caution">
    <text evidence="1">The sequence shown here is derived from an EMBL/GenBank/DDBJ whole genome shotgun (WGS) entry which is preliminary data.</text>
</comment>
<gene>
    <name evidence="1" type="ORF">LCGC14_1489190</name>
</gene>
<dbReference type="AlphaFoldDB" id="A0A0F9J7U7"/>